<protein>
    <recommendedName>
        <fullName evidence="2">Potassium channel domain-containing protein</fullName>
    </recommendedName>
</protein>
<evidence type="ECO:0000313" key="3">
    <source>
        <dbReference type="EMBL" id="CAK56861.1"/>
    </source>
</evidence>
<dbReference type="GO" id="GO:0071805">
    <property type="term" value="P:potassium ion transmembrane transport"/>
    <property type="evidence" value="ECO:0000318"/>
    <property type="project" value="GO_Central"/>
</dbReference>
<dbReference type="PANTHER" id="PTHR10217:SF435">
    <property type="entry name" value="POTASSIUM VOLTAGE-GATED CHANNEL PROTEIN EAG"/>
    <property type="match status" value="1"/>
</dbReference>
<keyword evidence="1" id="KW-0472">Membrane</keyword>
<dbReference type="Pfam" id="PF07885">
    <property type="entry name" value="Ion_trans_2"/>
    <property type="match status" value="1"/>
</dbReference>
<dbReference type="GO" id="GO:0005886">
    <property type="term" value="C:plasma membrane"/>
    <property type="evidence" value="ECO:0000318"/>
    <property type="project" value="GO_Central"/>
</dbReference>
<dbReference type="Gene3D" id="1.10.287.70">
    <property type="match status" value="1"/>
</dbReference>
<dbReference type="EMBL" id="CT867988">
    <property type="protein sequence ID" value="CAK56861.1"/>
    <property type="molecule type" value="Genomic_DNA"/>
</dbReference>
<evidence type="ECO:0000259" key="2">
    <source>
        <dbReference type="Pfam" id="PF07885"/>
    </source>
</evidence>
<accession>A0BE94</accession>
<dbReference type="InParanoid" id="A0BE94"/>
<feature type="transmembrane region" description="Helical" evidence="1">
    <location>
        <begin position="288"/>
        <end position="304"/>
    </location>
</feature>
<dbReference type="InterPro" id="IPR013099">
    <property type="entry name" value="K_chnl_dom"/>
</dbReference>
<dbReference type="AlphaFoldDB" id="A0BE94"/>
<dbReference type="PANTHER" id="PTHR10217">
    <property type="entry name" value="VOLTAGE AND LIGAND GATED POTASSIUM CHANNEL"/>
    <property type="match status" value="1"/>
</dbReference>
<keyword evidence="1" id="KW-1133">Transmembrane helix</keyword>
<proteinExistence type="predicted"/>
<dbReference type="HOGENOM" id="CLU_746915_0_0_1"/>
<feature type="domain" description="Potassium channel" evidence="2">
    <location>
        <begin position="77"/>
        <end position="132"/>
    </location>
</feature>
<name>A0BE94_PARTE</name>
<evidence type="ECO:0000256" key="1">
    <source>
        <dbReference type="SAM" id="Phobius"/>
    </source>
</evidence>
<feature type="transmembrane region" description="Helical" evidence="1">
    <location>
        <begin position="112"/>
        <end position="132"/>
    </location>
</feature>
<sequence length="371" mass="44603">MRFIKIIHLLGLAKLKLFFDKIEDAIQLNIMLSTIVSFVKLSQFVLFWSRWLGCIFHNITVKEASQDNWLHYYGIYEEDWSARYINSLYWAYTTIYTVGYGDFSLRTSLERLFGIFFLIIATVVLLLQIALVDKKAEIRKKSNQSRYRIKQINTSLLFGNKRLSLILKIQPIIYFMLTNLNLKSSQWYYMSLSTFTKSNCNEKCHILISIFNCTILGYYPLQRCNFKMTFLEQVTKTFKQYTALYIEFIFFENEPITTEKHLYLIQSGNIEIILQRCNQKFNKLEYKGLYWFLYRIIFYSIFYIDKSLFQQLLKSNQIDLLLKLQIKLQERFHQIKNEIKFNKGYHQFNAFVMTVLEMVKQQKQWIVQICI</sequence>
<dbReference type="InterPro" id="IPR050818">
    <property type="entry name" value="KCNH_animal-type"/>
</dbReference>
<keyword evidence="4" id="KW-1185">Reference proteome</keyword>
<reference evidence="3 4" key="1">
    <citation type="journal article" date="2006" name="Nature">
        <title>Global trends of whole-genome duplications revealed by the ciliate Paramecium tetraurelia.</title>
        <authorList>
            <consortium name="Genoscope"/>
            <person name="Aury J.-M."/>
            <person name="Jaillon O."/>
            <person name="Duret L."/>
            <person name="Noel B."/>
            <person name="Jubin C."/>
            <person name="Porcel B.M."/>
            <person name="Segurens B."/>
            <person name="Daubin V."/>
            <person name="Anthouard V."/>
            <person name="Aiach N."/>
            <person name="Arnaiz O."/>
            <person name="Billaut A."/>
            <person name="Beisson J."/>
            <person name="Blanc I."/>
            <person name="Bouhouche K."/>
            <person name="Camara F."/>
            <person name="Duharcourt S."/>
            <person name="Guigo R."/>
            <person name="Gogendeau D."/>
            <person name="Katinka M."/>
            <person name="Keller A.-M."/>
            <person name="Kissmehl R."/>
            <person name="Klotz C."/>
            <person name="Koll F."/>
            <person name="Le Moue A."/>
            <person name="Lepere C."/>
            <person name="Malinsky S."/>
            <person name="Nowacki M."/>
            <person name="Nowak J.K."/>
            <person name="Plattner H."/>
            <person name="Poulain J."/>
            <person name="Ruiz F."/>
            <person name="Serrano V."/>
            <person name="Zagulski M."/>
            <person name="Dessen P."/>
            <person name="Betermier M."/>
            <person name="Weissenbach J."/>
            <person name="Scarpelli C."/>
            <person name="Schachter V."/>
            <person name="Sperling L."/>
            <person name="Meyer E."/>
            <person name="Cohen J."/>
            <person name="Wincker P."/>
        </authorList>
    </citation>
    <scope>NUCLEOTIDE SEQUENCE [LARGE SCALE GENOMIC DNA]</scope>
    <source>
        <strain evidence="3 4">Stock d4-2</strain>
    </source>
</reference>
<dbReference type="SUPFAM" id="SSF81324">
    <property type="entry name" value="Voltage-gated potassium channels"/>
    <property type="match status" value="1"/>
</dbReference>
<dbReference type="GeneID" id="5010043"/>
<dbReference type="KEGG" id="ptm:GSPATT00027894001"/>
<keyword evidence="1" id="KW-0812">Transmembrane</keyword>
<dbReference type="Proteomes" id="UP000000600">
    <property type="component" value="Unassembled WGS sequence"/>
</dbReference>
<organism evidence="3 4">
    <name type="scientific">Paramecium tetraurelia</name>
    <dbReference type="NCBI Taxonomy" id="5888"/>
    <lineage>
        <taxon>Eukaryota</taxon>
        <taxon>Sar</taxon>
        <taxon>Alveolata</taxon>
        <taxon>Ciliophora</taxon>
        <taxon>Intramacronucleata</taxon>
        <taxon>Oligohymenophorea</taxon>
        <taxon>Peniculida</taxon>
        <taxon>Parameciidae</taxon>
        <taxon>Paramecium</taxon>
    </lineage>
</organism>
<evidence type="ECO:0000313" key="4">
    <source>
        <dbReference type="Proteomes" id="UP000000600"/>
    </source>
</evidence>
<dbReference type="RefSeq" id="XP_001424259.1">
    <property type="nucleotide sequence ID" value="XM_001424222.1"/>
</dbReference>
<dbReference type="OrthoDB" id="444079at2759"/>
<gene>
    <name evidence="3" type="ORF">GSPATT00027894001</name>
</gene>
<dbReference type="GO" id="GO:0042391">
    <property type="term" value="P:regulation of membrane potential"/>
    <property type="evidence" value="ECO:0000318"/>
    <property type="project" value="GO_Central"/>
</dbReference>
<dbReference type="GO" id="GO:0005249">
    <property type="term" value="F:voltage-gated potassium channel activity"/>
    <property type="evidence" value="ECO:0000318"/>
    <property type="project" value="GO_Central"/>
</dbReference>